<evidence type="ECO:0000313" key="4">
    <source>
        <dbReference type="Proteomes" id="UP001162156"/>
    </source>
</evidence>
<protein>
    <recommendedName>
        <fullName evidence="5">Protein FAM122A</fullName>
    </recommendedName>
</protein>
<reference evidence="3" key="1">
    <citation type="journal article" date="2023" name="Insect Mol. Biol.">
        <title>Genome sequencing provides insights into the evolution of gene families encoding plant cell wall-degrading enzymes in longhorned beetles.</title>
        <authorList>
            <person name="Shin N.R."/>
            <person name="Okamura Y."/>
            <person name="Kirsch R."/>
            <person name="Pauchet Y."/>
        </authorList>
    </citation>
    <scope>NUCLEOTIDE SEQUENCE</scope>
    <source>
        <strain evidence="3">RBIC_L_NR</strain>
    </source>
</reference>
<comment type="caution">
    <text evidence="3">The sequence shown here is derived from an EMBL/GenBank/DDBJ whole genome shotgun (WGS) entry which is preliminary data.</text>
</comment>
<gene>
    <name evidence="3" type="ORF">NQ314_016708</name>
</gene>
<evidence type="ECO:0000256" key="1">
    <source>
        <dbReference type="ARBA" id="ARBA00006725"/>
    </source>
</evidence>
<accession>A0AAV8WVJ6</accession>
<dbReference type="GO" id="GO:0004865">
    <property type="term" value="F:protein serine/threonine phosphatase inhibitor activity"/>
    <property type="evidence" value="ECO:0007669"/>
    <property type="project" value="InterPro"/>
</dbReference>
<dbReference type="EMBL" id="JANEYF010004655">
    <property type="protein sequence ID" value="KAJ8930481.1"/>
    <property type="molecule type" value="Genomic_DNA"/>
</dbReference>
<proteinExistence type="inferred from homology"/>
<evidence type="ECO:0008006" key="5">
    <source>
        <dbReference type="Google" id="ProtNLM"/>
    </source>
</evidence>
<evidence type="ECO:0000256" key="2">
    <source>
        <dbReference type="SAM" id="MobiDB-lite"/>
    </source>
</evidence>
<dbReference type="InterPro" id="IPR026716">
    <property type="entry name" value="PBIR1/2/3"/>
</dbReference>
<dbReference type="AlphaFoldDB" id="A0AAV8WVJ6"/>
<name>A0AAV8WVJ6_9CUCU</name>
<dbReference type="Proteomes" id="UP001162156">
    <property type="component" value="Unassembled WGS sequence"/>
</dbReference>
<dbReference type="PANTHER" id="PTHR22227:SF6">
    <property type="entry name" value="FAMILY WITH SEQUENCE SIMILARITY 122B ISOFORM X1"/>
    <property type="match status" value="1"/>
</dbReference>
<feature type="region of interest" description="Disordered" evidence="2">
    <location>
        <begin position="241"/>
        <end position="301"/>
    </location>
</feature>
<sequence>MSSINSQSVAMDVDGPTNGPGTLKRCSSAPMINEVNTVMTTVNASSSSNRDQQPFNSLFGSSSQTRTRRFSASFSQVPGSPVSYPNDLYATRINIASVSGLRLTPRINQLRQEEHEGISNTRELAHEREIHHAMQISQSWEDLSLMNDSNEAKTGKMGPLQISLPPYSGLICNSPSPTRTGFQSPTRSRTIIRRSASPVLRPSPLGVKRKLDEDKLDFHASPRAKRFYSYSGIDRGGLLTTTGNSLPPGSLSSVGTPESLSSADSPGFNFRNVDSPSPSRAMPTEPMIVSKNDQEMTESPS</sequence>
<feature type="region of interest" description="Disordered" evidence="2">
    <location>
        <begin position="1"/>
        <end position="27"/>
    </location>
</feature>
<evidence type="ECO:0000313" key="3">
    <source>
        <dbReference type="EMBL" id="KAJ8930481.1"/>
    </source>
</evidence>
<feature type="region of interest" description="Disordered" evidence="2">
    <location>
        <begin position="43"/>
        <end position="62"/>
    </location>
</feature>
<keyword evidence="4" id="KW-1185">Reference proteome</keyword>
<feature type="compositionally biased region" description="Polar residues" evidence="2">
    <location>
        <begin position="241"/>
        <end position="264"/>
    </location>
</feature>
<comment type="similarity">
    <text evidence="1">Belongs to the FAM122 family.</text>
</comment>
<organism evidence="3 4">
    <name type="scientific">Rhamnusium bicolor</name>
    <dbReference type="NCBI Taxonomy" id="1586634"/>
    <lineage>
        <taxon>Eukaryota</taxon>
        <taxon>Metazoa</taxon>
        <taxon>Ecdysozoa</taxon>
        <taxon>Arthropoda</taxon>
        <taxon>Hexapoda</taxon>
        <taxon>Insecta</taxon>
        <taxon>Pterygota</taxon>
        <taxon>Neoptera</taxon>
        <taxon>Endopterygota</taxon>
        <taxon>Coleoptera</taxon>
        <taxon>Polyphaga</taxon>
        <taxon>Cucujiformia</taxon>
        <taxon>Chrysomeloidea</taxon>
        <taxon>Cerambycidae</taxon>
        <taxon>Lepturinae</taxon>
        <taxon>Rhagiini</taxon>
        <taxon>Rhamnusium</taxon>
    </lineage>
</organism>
<dbReference type="PANTHER" id="PTHR22227">
    <property type="entry name" value="FAMILY WITH SEQUENCE SIMILARITY 122B ISOFORM X1"/>
    <property type="match status" value="1"/>
</dbReference>